<accession>A0A2W5T2X7</accession>
<dbReference type="NCBIfam" id="TIGR02265">
    <property type="entry name" value="Mxa_TIGR02265"/>
    <property type="match status" value="1"/>
</dbReference>
<protein>
    <submittedName>
        <fullName evidence="1">Uncharacterized protein</fullName>
    </submittedName>
</protein>
<dbReference type="EMBL" id="QFQP01000038">
    <property type="protein sequence ID" value="PZR06386.1"/>
    <property type="molecule type" value="Genomic_DNA"/>
</dbReference>
<dbReference type="Pfam" id="PF09536">
    <property type="entry name" value="DUF2378"/>
    <property type="match status" value="1"/>
</dbReference>
<proteinExistence type="predicted"/>
<dbReference type="Proteomes" id="UP000249061">
    <property type="component" value="Unassembled WGS sequence"/>
</dbReference>
<sequence>MSQERYVFPSSVDGLLKGLGPLATPALKQHLKNNGLDVEKLPPAIPVAQWSPHLVSMAVFTWPKEPRDEAVRLLGLNFIRGWKQTLMGSAVASLLRVVGPARTLTRMDRAFRTSDNFTRAETQLLDANTARIVINEVQGVPTYWIGILQGGLELLGREGEVTLEKYDNPGATLRVTWR</sequence>
<reference evidence="1 2" key="1">
    <citation type="submission" date="2017-08" db="EMBL/GenBank/DDBJ databases">
        <title>Infants hospitalized years apart are colonized by the same room-sourced microbial strains.</title>
        <authorList>
            <person name="Brooks B."/>
            <person name="Olm M.R."/>
            <person name="Firek B.A."/>
            <person name="Baker R."/>
            <person name="Thomas B.C."/>
            <person name="Morowitz M.J."/>
            <person name="Banfield J.F."/>
        </authorList>
    </citation>
    <scope>NUCLEOTIDE SEQUENCE [LARGE SCALE GENOMIC DNA]</scope>
    <source>
        <strain evidence="1">S2_003_000_R2_14</strain>
    </source>
</reference>
<dbReference type="InterPro" id="IPR011751">
    <property type="entry name" value="Mxa_paralog_2265"/>
</dbReference>
<gene>
    <name evidence="1" type="ORF">DI536_30415</name>
</gene>
<organism evidence="1 2">
    <name type="scientific">Archangium gephyra</name>
    <dbReference type="NCBI Taxonomy" id="48"/>
    <lineage>
        <taxon>Bacteria</taxon>
        <taxon>Pseudomonadati</taxon>
        <taxon>Myxococcota</taxon>
        <taxon>Myxococcia</taxon>
        <taxon>Myxococcales</taxon>
        <taxon>Cystobacterineae</taxon>
        <taxon>Archangiaceae</taxon>
        <taxon>Archangium</taxon>
    </lineage>
</organism>
<name>A0A2W5T2X7_9BACT</name>
<comment type="caution">
    <text evidence="1">The sequence shown here is derived from an EMBL/GenBank/DDBJ whole genome shotgun (WGS) entry which is preliminary data.</text>
</comment>
<dbReference type="AlphaFoldDB" id="A0A2W5T2X7"/>
<evidence type="ECO:0000313" key="1">
    <source>
        <dbReference type="EMBL" id="PZR06386.1"/>
    </source>
</evidence>
<evidence type="ECO:0000313" key="2">
    <source>
        <dbReference type="Proteomes" id="UP000249061"/>
    </source>
</evidence>